<comment type="caution">
    <text evidence="1">The sequence shown here is derived from an EMBL/GenBank/DDBJ whole genome shotgun (WGS) entry which is preliminary data.</text>
</comment>
<evidence type="ECO:0000313" key="2">
    <source>
        <dbReference type="Proteomes" id="UP000075604"/>
    </source>
</evidence>
<reference evidence="1 2" key="1">
    <citation type="submission" date="2014-02" db="EMBL/GenBank/DDBJ databases">
        <title>The small core and large imbalanced accessory genome model reveals a collaborative survival strategy of Sorangium cellulosum strains in nature.</title>
        <authorList>
            <person name="Han K."/>
            <person name="Peng R."/>
            <person name="Blom J."/>
            <person name="Li Y.-Z."/>
        </authorList>
    </citation>
    <scope>NUCLEOTIDE SEQUENCE [LARGE SCALE GENOMIC DNA]</scope>
    <source>
        <strain evidence="1 2">So0157-18</strain>
    </source>
</reference>
<dbReference type="EMBL" id="JELX01001009">
    <property type="protein sequence ID" value="KYF60232.1"/>
    <property type="molecule type" value="Genomic_DNA"/>
</dbReference>
<name>A0A150PX25_SORCE</name>
<evidence type="ECO:0000313" key="1">
    <source>
        <dbReference type="EMBL" id="KYF60232.1"/>
    </source>
</evidence>
<organism evidence="1 2">
    <name type="scientific">Sorangium cellulosum</name>
    <name type="common">Polyangium cellulosum</name>
    <dbReference type="NCBI Taxonomy" id="56"/>
    <lineage>
        <taxon>Bacteria</taxon>
        <taxon>Pseudomonadati</taxon>
        <taxon>Myxococcota</taxon>
        <taxon>Polyangia</taxon>
        <taxon>Polyangiales</taxon>
        <taxon>Polyangiaceae</taxon>
        <taxon>Sorangium</taxon>
    </lineage>
</organism>
<dbReference type="Proteomes" id="UP000075604">
    <property type="component" value="Unassembled WGS sequence"/>
</dbReference>
<proteinExistence type="predicted"/>
<gene>
    <name evidence="1" type="ORF">BE04_35945</name>
</gene>
<accession>A0A150PX25</accession>
<dbReference type="AlphaFoldDB" id="A0A150PX25"/>
<protein>
    <submittedName>
        <fullName evidence="1">Uncharacterized protein</fullName>
    </submittedName>
</protein>
<sequence length="231" mass="23298">MRWLAVLLVACVAGCGVNPIPEPPSAPALAGGVVGALCDECDGALMDVTGGPGSVEGADLVWAVNLDRAGAPVVAPVEEDGSFALQIDAIRGHELRLQARRGAARSAPADLVAGSGVLEPAPRPLADCFRVEPELALPETAVGAASTRTLSLVHTCAAPLAIDAIALRAPAPGYLLEGATAPVVLGAGEVADLSVVLQPVEDETGEEVLLIEVSSPEVSRRAVTLFVGDAP</sequence>